<sequence>MNFAALDHRRFLRGVGLGLALPYFETFAAQLPQASAPKKRLACFYFPDGVPMPRRDDPAYQDWSWFPHSDAAGYQFTKCLEPLEPLRNDVTVFSGLSHPAARSVHGHSNADQFLTGADTGSGGDYANSISMDQLFAARVGDQTRHDCLVLGTDGGTGSPRGAQTLSFNPILFGTRFAR</sequence>
<reference evidence="1 2" key="1">
    <citation type="submission" date="2019-02" db="EMBL/GenBank/DDBJ databases">
        <title>Deep-cultivation of Planctomycetes and their phenomic and genomic characterization uncovers novel biology.</title>
        <authorList>
            <person name="Wiegand S."/>
            <person name="Jogler M."/>
            <person name="Boedeker C."/>
            <person name="Pinto D."/>
            <person name="Vollmers J."/>
            <person name="Rivas-Marin E."/>
            <person name="Kohn T."/>
            <person name="Peeters S.H."/>
            <person name="Heuer A."/>
            <person name="Rast P."/>
            <person name="Oberbeckmann S."/>
            <person name="Bunk B."/>
            <person name="Jeske O."/>
            <person name="Meyerdierks A."/>
            <person name="Storesund J.E."/>
            <person name="Kallscheuer N."/>
            <person name="Luecker S."/>
            <person name="Lage O.M."/>
            <person name="Pohl T."/>
            <person name="Merkel B.J."/>
            <person name="Hornburger P."/>
            <person name="Mueller R.-W."/>
            <person name="Bruemmer F."/>
            <person name="Labrenz M."/>
            <person name="Spormann A.M."/>
            <person name="Op den Camp H."/>
            <person name="Overmann J."/>
            <person name="Amann R."/>
            <person name="Jetten M.S.M."/>
            <person name="Mascher T."/>
            <person name="Medema M.H."/>
            <person name="Devos D.P."/>
            <person name="Kaster A.-K."/>
            <person name="Ovreas L."/>
            <person name="Rohde M."/>
            <person name="Galperin M.Y."/>
            <person name="Jogler C."/>
        </authorList>
    </citation>
    <scope>NUCLEOTIDE SEQUENCE [LARGE SCALE GENOMIC DNA]</scope>
    <source>
        <strain evidence="1 2">Pla175</strain>
    </source>
</reference>
<evidence type="ECO:0000313" key="2">
    <source>
        <dbReference type="Proteomes" id="UP000317429"/>
    </source>
</evidence>
<dbReference type="OrthoDB" id="9146593at2"/>
<gene>
    <name evidence="1" type="ORF">Pla175_19160</name>
</gene>
<dbReference type="AlphaFoldDB" id="A0A518DAQ1"/>
<dbReference type="InterPro" id="IPR011447">
    <property type="entry name" value="DUF1552"/>
</dbReference>
<keyword evidence="2" id="KW-1185">Reference proteome</keyword>
<evidence type="ECO:0000313" key="1">
    <source>
        <dbReference type="EMBL" id="QDU88538.1"/>
    </source>
</evidence>
<protein>
    <recommendedName>
        <fullName evidence="3">DUF1552 domain-containing protein</fullName>
    </recommendedName>
</protein>
<dbReference type="EMBL" id="CP036291">
    <property type="protein sequence ID" value="QDU88538.1"/>
    <property type="molecule type" value="Genomic_DNA"/>
</dbReference>
<dbReference type="Pfam" id="PF07586">
    <property type="entry name" value="HXXSHH"/>
    <property type="match status" value="1"/>
</dbReference>
<dbReference type="Proteomes" id="UP000317429">
    <property type="component" value="Chromosome"/>
</dbReference>
<dbReference type="KEGG" id="pnd:Pla175_19160"/>
<organism evidence="1 2">
    <name type="scientific">Pirellulimonas nuda</name>
    <dbReference type="NCBI Taxonomy" id="2528009"/>
    <lineage>
        <taxon>Bacteria</taxon>
        <taxon>Pseudomonadati</taxon>
        <taxon>Planctomycetota</taxon>
        <taxon>Planctomycetia</taxon>
        <taxon>Pirellulales</taxon>
        <taxon>Lacipirellulaceae</taxon>
        <taxon>Pirellulimonas</taxon>
    </lineage>
</organism>
<accession>A0A518DAQ1</accession>
<proteinExistence type="predicted"/>
<name>A0A518DAQ1_9BACT</name>
<evidence type="ECO:0008006" key="3">
    <source>
        <dbReference type="Google" id="ProtNLM"/>
    </source>
</evidence>